<protein>
    <recommendedName>
        <fullName evidence="4">Integrin</fullName>
    </recommendedName>
</protein>
<dbReference type="Pfam" id="PF13517">
    <property type="entry name" value="FG-GAP_3"/>
    <property type="match status" value="1"/>
</dbReference>
<name>A0A0L1JVA8_9RHOB</name>
<dbReference type="InterPro" id="IPR028994">
    <property type="entry name" value="Integrin_alpha_N"/>
</dbReference>
<dbReference type="Proteomes" id="UP000036938">
    <property type="component" value="Unassembled WGS sequence"/>
</dbReference>
<dbReference type="InterPro" id="IPR013517">
    <property type="entry name" value="FG-GAP"/>
</dbReference>
<reference evidence="2 3" key="1">
    <citation type="journal article" date="2015" name="Int. J. Syst. Evol. Microbiol.">
        <title>Aestuariivita atlantica sp. nov., isolated from deep sea sediment of the Atlantic Ocean.</title>
        <authorList>
            <person name="Li G."/>
            <person name="Lai Q."/>
            <person name="Du Y."/>
            <person name="Liu X."/>
            <person name="Sun F."/>
            <person name="Shao Z."/>
        </authorList>
    </citation>
    <scope>NUCLEOTIDE SEQUENCE [LARGE SCALE GENOMIC DNA]</scope>
    <source>
        <strain evidence="2 3">22II-S11-z3</strain>
    </source>
</reference>
<evidence type="ECO:0000313" key="2">
    <source>
        <dbReference type="EMBL" id="KNG95701.1"/>
    </source>
</evidence>
<dbReference type="EMBL" id="AQQZ01000001">
    <property type="protein sequence ID" value="KNG95701.1"/>
    <property type="molecule type" value="Genomic_DNA"/>
</dbReference>
<keyword evidence="1" id="KW-0732">Signal</keyword>
<keyword evidence="3" id="KW-1185">Reference proteome</keyword>
<dbReference type="AlphaFoldDB" id="A0A0L1JVA8"/>
<gene>
    <name evidence="2" type="ORF">ATO11_03050</name>
</gene>
<evidence type="ECO:0000313" key="3">
    <source>
        <dbReference type="Proteomes" id="UP000036938"/>
    </source>
</evidence>
<proteinExistence type="predicted"/>
<dbReference type="PATRIC" id="fig|1317121.7.peg.618"/>
<dbReference type="SUPFAM" id="SSF69318">
    <property type="entry name" value="Integrin alpha N-terminal domain"/>
    <property type="match status" value="1"/>
</dbReference>
<sequence length="239" mass="25190">MAVSLAAVAPGLAASDPVEARYAEPTTRYPHGVLGDDVENAALEVVRADGRVLRLRWPDTIVFEDTAPRLADLDGDGKAEVIVVESHERQGARLAVYGIFGDVLALRAATPFIGTRFRWLAVVGAGDLDGDGVAEIAYVDRPHLAKTLRIWRYAADGATVTLAPVGALPGVTNHRIGEVDIAGGLRDCGAGPEMIVASADWRRVLALTFDGSDITQRDLGAHAGRGSFATALECGDLPD</sequence>
<accession>A0A0L1JVA8</accession>
<dbReference type="Gene3D" id="2.130.10.130">
    <property type="entry name" value="Integrin alpha, N-terminal"/>
    <property type="match status" value="1"/>
</dbReference>
<dbReference type="STRING" id="1317121.ATO11_03050"/>
<evidence type="ECO:0008006" key="4">
    <source>
        <dbReference type="Google" id="ProtNLM"/>
    </source>
</evidence>
<comment type="caution">
    <text evidence="2">The sequence shown here is derived from an EMBL/GenBank/DDBJ whole genome shotgun (WGS) entry which is preliminary data.</text>
</comment>
<evidence type="ECO:0000256" key="1">
    <source>
        <dbReference type="ARBA" id="ARBA00022729"/>
    </source>
</evidence>
<organism evidence="2 3">
    <name type="scientific">Pseudaestuariivita atlantica</name>
    <dbReference type="NCBI Taxonomy" id="1317121"/>
    <lineage>
        <taxon>Bacteria</taxon>
        <taxon>Pseudomonadati</taxon>
        <taxon>Pseudomonadota</taxon>
        <taxon>Alphaproteobacteria</taxon>
        <taxon>Rhodobacterales</taxon>
        <taxon>Paracoccaceae</taxon>
        <taxon>Pseudaestuariivita</taxon>
    </lineage>
</organism>